<evidence type="ECO:0000313" key="2">
    <source>
        <dbReference type="Proteomes" id="UP000218615"/>
    </source>
</evidence>
<dbReference type="AlphaFoldDB" id="A0A284VN74"/>
<sequence length="89" mass="10636">MNNKIIEAKNKLKEMREQVKEEMEHIPRGNPLQNMLRLYYQPLRMNSLGKKSQIDATKEDILLQSIDAVKEEHPEFTPQYNSKFFIMKK</sequence>
<protein>
    <submittedName>
        <fullName evidence="1">Uncharacterized protein</fullName>
    </submittedName>
</protein>
<organism evidence="1 2">
    <name type="scientific">Candidatus Methanoperedens nitratireducens</name>
    <dbReference type="NCBI Taxonomy" id="1392998"/>
    <lineage>
        <taxon>Archaea</taxon>
        <taxon>Methanobacteriati</taxon>
        <taxon>Methanobacteriota</taxon>
        <taxon>Stenosarchaea group</taxon>
        <taxon>Methanomicrobia</taxon>
        <taxon>Methanosarcinales</taxon>
        <taxon>ANME-2 cluster</taxon>
        <taxon>Candidatus Methanoperedentaceae</taxon>
        <taxon>Candidatus Methanoperedens</taxon>
    </lineage>
</organism>
<dbReference type="Proteomes" id="UP000218615">
    <property type="component" value="Unassembled WGS sequence"/>
</dbReference>
<dbReference type="RefSeq" id="WP_096205083.1">
    <property type="nucleotide sequence ID" value="NZ_FZMP01000112.1"/>
</dbReference>
<dbReference type="EMBL" id="FZMP01000112">
    <property type="protein sequence ID" value="SNQ60659.1"/>
    <property type="molecule type" value="Genomic_DNA"/>
</dbReference>
<name>A0A284VN74_9EURY</name>
<dbReference type="OrthoDB" id="358777at2157"/>
<evidence type="ECO:0000313" key="1">
    <source>
        <dbReference type="EMBL" id="SNQ60659.1"/>
    </source>
</evidence>
<accession>A0A284VN74</accession>
<proteinExistence type="predicted"/>
<keyword evidence="2" id="KW-1185">Reference proteome</keyword>
<gene>
    <name evidence="1" type="ORF">MNV_20035</name>
</gene>
<reference evidence="2" key="1">
    <citation type="submission" date="2017-06" db="EMBL/GenBank/DDBJ databases">
        <authorList>
            <person name="Cremers G."/>
        </authorList>
    </citation>
    <scope>NUCLEOTIDE SEQUENCE [LARGE SCALE GENOMIC DNA]</scope>
</reference>